<proteinExistence type="predicted"/>
<dbReference type="GO" id="GO:0006281">
    <property type="term" value="P:DNA repair"/>
    <property type="evidence" value="ECO:0007669"/>
    <property type="project" value="TreeGrafter"/>
</dbReference>
<dbReference type="GO" id="GO:0008967">
    <property type="term" value="F:phosphoglycolate phosphatase activity"/>
    <property type="evidence" value="ECO:0007669"/>
    <property type="project" value="TreeGrafter"/>
</dbReference>
<dbReference type="InterPro" id="IPR050155">
    <property type="entry name" value="HAD-like_hydrolase_sf"/>
</dbReference>
<dbReference type="OrthoDB" id="6101375at2"/>
<sequence>MKQQLFFDLDDTLIYCNKYFFFVVDQFVDSMSTWFSGYGIVTPNAVRDKQMDRDIALIGDTGFKSEHFPQSFLDTYAYFSDATGRKRSVVEEDFLWKLGISVYDHETEPYPNMEHTLDELASAGHELHLYTGGELLIQQRKIQRMGLERYFSSRIYIRQLKNNDALEQILKQGIFDREHTWMIGNSIRTDVVPALTAGIHAIHVRTPEEWHYNVVQIDVQPRGAFFTLDKLIDVPDTIHRYLNRD</sequence>
<gene>
    <name evidence="1" type="ORF">DX130_08845</name>
</gene>
<evidence type="ECO:0000313" key="2">
    <source>
        <dbReference type="Proteomes" id="UP000261905"/>
    </source>
</evidence>
<dbReference type="RefSeq" id="WP_116044474.1">
    <property type="nucleotide sequence ID" value="NZ_QUBQ01000001.1"/>
</dbReference>
<dbReference type="InterPro" id="IPR036412">
    <property type="entry name" value="HAD-like_sf"/>
</dbReference>
<dbReference type="AlphaFoldDB" id="A0A371PLL6"/>
<dbReference type="SFLD" id="SFLDS00003">
    <property type="entry name" value="Haloacid_Dehalogenase"/>
    <property type="match status" value="1"/>
</dbReference>
<comment type="caution">
    <text evidence="1">The sequence shown here is derived from an EMBL/GenBank/DDBJ whole genome shotgun (WGS) entry which is preliminary data.</text>
</comment>
<dbReference type="Gene3D" id="1.10.150.240">
    <property type="entry name" value="Putative phosphatase, domain 2"/>
    <property type="match status" value="1"/>
</dbReference>
<evidence type="ECO:0000313" key="1">
    <source>
        <dbReference type="EMBL" id="REK77096.1"/>
    </source>
</evidence>
<accession>A0A371PLL6</accession>
<dbReference type="Proteomes" id="UP000261905">
    <property type="component" value="Unassembled WGS sequence"/>
</dbReference>
<dbReference type="InterPro" id="IPR023214">
    <property type="entry name" value="HAD_sf"/>
</dbReference>
<name>A0A371PLL6_9BACL</name>
<protein>
    <submittedName>
        <fullName evidence="1">HAD family hydrolase</fullName>
    </submittedName>
</protein>
<keyword evidence="2" id="KW-1185">Reference proteome</keyword>
<dbReference type="PANTHER" id="PTHR43434">
    <property type="entry name" value="PHOSPHOGLYCOLATE PHOSPHATASE"/>
    <property type="match status" value="1"/>
</dbReference>
<dbReference type="SUPFAM" id="SSF56784">
    <property type="entry name" value="HAD-like"/>
    <property type="match status" value="1"/>
</dbReference>
<dbReference type="PANTHER" id="PTHR43434:SF1">
    <property type="entry name" value="PHOSPHOGLYCOLATE PHOSPHATASE"/>
    <property type="match status" value="1"/>
</dbReference>
<dbReference type="GO" id="GO:0005829">
    <property type="term" value="C:cytosol"/>
    <property type="evidence" value="ECO:0007669"/>
    <property type="project" value="TreeGrafter"/>
</dbReference>
<dbReference type="Pfam" id="PF00702">
    <property type="entry name" value="Hydrolase"/>
    <property type="match status" value="1"/>
</dbReference>
<dbReference type="EMBL" id="QUBQ01000001">
    <property type="protein sequence ID" value="REK77096.1"/>
    <property type="molecule type" value="Genomic_DNA"/>
</dbReference>
<reference evidence="1 2" key="1">
    <citation type="submission" date="2018-08" db="EMBL/GenBank/DDBJ databases">
        <title>Paenibacillus sp. M4BSY-1, whole genome shotgun sequence.</title>
        <authorList>
            <person name="Tuo L."/>
        </authorList>
    </citation>
    <scope>NUCLEOTIDE SEQUENCE [LARGE SCALE GENOMIC DNA]</scope>
    <source>
        <strain evidence="1 2">M4BSY-1</strain>
    </source>
</reference>
<dbReference type="InterPro" id="IPR023198">
    <property type="entry name" value="PGP-like_dom2"/>
</dbReference>
<dbReference type="Gene3D" id="3.40.50.1000">
    <property type="entry name" value="HAD superfamily/HAD-like"/>
    <property type="match status" value="1"/>
</dbReference>
<organism evidence="1 2">
    <name type="scientific">Paenibacillus paeoniae</name>
    <dbReference type="NCBI Taxonomy" id="2292705"/>
    <lineage>
        <taxon>Bacteria</taxon>
        <taxon>Bacillati</taxon>
        <taxon>Bacillota</taxon>
        <taxon>Bacilli</taxon>
        <taxon>Bacillales</taxon>
        <taxon>Paenibacillaceae</taxon>
        <taxon>Paenibacillus</taxon>
    </lineage>
</organism>
<keyword evidence="1" id="KW-0378">Hydrolase</keyword>
<dbReference type="SFLD" id="SFLDG01129">
    <property type="entry name" value="C1.5:_HAD__Beta-PGM__Phosphata"/>
    <property type="match status" value="1"/>
</dbReference>